<evidence type="ECO:0000313" key="1">
    <source>
        <dbReference type="EMBL" id="CAL1414801.1"/>
    </source>
</evidence>
<organism evidence="1 2">
    <name type="scientific">Linum trigynum</name>
    <dbReference type="NCBI Taxonomy" id="586398"/>
    <lineage>
        <taxon>Eukaryota</taxon>
        <taxon>Viridiplantae</taxon>
        <taxon>Streptophyta</taxon>
        <taxon>Embryophyta</taxon>
        <taxon>Tracheophyta</taxon>
        <taxon>Spermatophyta</taxon>
        <taxon>Magnoliopsida</taxon>
        <taxon>eudicotyledons</taxon>
        <taxon>Gunneridae</taxon>
        <taxon>Pentapetalae</taxon>
        <taxon>rosids</taxon>
        <taxon>fabids</taxon>
        <taxon>Malpighiales</taxon>
        <taxon>Linaceae</taxon>
        <taxon>Linum</taxon>
    </lineage>
</organism>
<reference evidence="1 2" key="1">
    <citation type="submission" date="2024-04" db="EMBL/GenBank/DDBJ databases">
        <authorList>
            <person name="Fracassetti M."/>
        </authorList>
    </citation>
    <scope>NUCLEOTIDE SEQUENCE [LARGE SCALE GENOMIC DNA]</scope>
</reference>
<name>A0AAV2GVJ8_9ROSI</name>
<protein>
    <submittedName>
        <fullName evidence="1">Uncharacterized protein</fullName>
    </submittedName>
</protein>
<proteinExistence type="predicted"/>
<dbReference type="Proteomes" id="UP001497516">
    <property type="component" value="Chromosome 9"/>
</dbReference>
<keyword evidence="2" id="KW-1185">Reference proteome</keyword>
<sequence>MSLIRMLSDGPEVSFNGSCHGLTLGRAALALDSVRDARQPSHKLSNSLNSQEQDTRRWENSIVVLLTKMMDELQVREMAPYIGLSSYKASMPLIMSLYYINTPIKSPPLCTL</sequence>
<evidence type="ECO:0000313" key="2">
    <source>
        <dbReference type="Proteomes" id="UP001497516"/>
    </source>
</evidence>
<dbReference type="AlphaFoldDB" id="A0AAV2GVJ8"/>
<dbReference type="EMBL" id="OZ034822">
    <property type="protein sequence ID" value="CAL1414801.1"/>
    <property type="molecule type" value="Genomic_DNA"/>
</dbReference>
<accession>A0AAV2GVJ8</accession>
<gene>
    <name evidence="1" type="ORF">LTRI10_LOCUS53938</name>
</gene>